<organism evidence="4 5">
    <name type="scientific">Tuber melanosporum (strain Mel28)</name>
    <name type="common">Perigord black truffle</name>
    <dbReference type="NCBI Taxonomy" id="656061"/>
    <lineage>
        <taxon>Eukaryota</taxon>
        <taxon>Fungi</taxon>
        <taxon>Dikarya</taxon>
        <taxon>Ascomycota</taxon>
        <taxon>Pezizomycotina</taxon>
        <taxon>Pezizomycetes</taxon>
        <taxon>Pezizales</taxon>
        <taxon>Tuberaceae</taxon>
        <taxon>Tuber</taxon>
    </lineage>
</organism>
<comment type="similarity">
    <text evidence="1">Belongs to the zinc-containing alcohol dehydrogenase family.</text>
</comment>
<name>D5G8G2_TUBMM</name>
<dbReference type="CDD" id="cd08249">
    <property type="entry name" value="enoyl_reductase_like"/>
    <property type="match status" value="1"/>
</dbReference>
<dbReference type="RefSeq" id="XP_002836614.1">
    <property type="nucleotide sequence ID" value="XM_002836568.1"/>
</dbReference>
<dbReference type="GeneID" id="9186037"/>
<dbReference type="OMA" id="YDYKDAQ"/>
<dbReference type="GO" id="GO:0016651">
    <property type="term" value="F:oxidoreductase activity, acting on NAD(P)H"/>
    <property type="evidence" value="ECO:0007669"/>
    <property type="project" value="InterPro"/>
</dbReference>
<dbReference type="AlphaFoldDB" id="D5G8G2"/>
<dbReference type="KEGG" id="tml:GSTUM_00002851001"/>
<keyword evidence="2" id="KW-0560">Oxidoreductase</keyword>
<accession>D5G8G2</accession>
<proteinExistence type="inferred from homology"/>
<dbReference type="PANTHER" id="PTHR45348">
    <property type="entry name" value="HYPOTHETICAL OXIDOREDUCTASE (EUROFUNG)"/>
    <property type="match status" value="1"/>
</dbReference>
<dbReference type="Pfam" id="PF00107">
    <property type="entry name" value="ADH_zinc_N"/>
    <property type="match status" value="1"/>
</dbReference>
<dbReference type="eggNOG" id="KOG1198">
    <property type="taxonomic scope" value="Eukaryota"/>
</dbReference>
<dbReference type="InterPro" id="IPR013154">
    <property type="entry name" value="ADH-like_N"/>
</dbReference>
<dbReference type="InterPro" id="IPR020843">
    <property type="entry name" value="ER"/>
</dbReference>
<dbReference type="InterPro" id="IPR047122">
    <property type="entry name" value="Trans-enoyl_RdTase-like"/>
</dbReference>
<feature type="domain" description="Enoyl reductase (ER)" evidence="3">
    <location>
        <begin position="13"/>
        <end position="341"/>
    </location>
</feature>
<dbReference type="Gene3D" id="3.90.180.10">
    <property type="entry name" value="Medium-chain alcohol dehydrogenases, catalytic domain"/>
    <property type="match status" value="1"/>
</dbReference>
<dbReference type="SMART" id="SM00829">
    <property type="entry name" value="PKS_ER"/>
    <property type="match status" value="1"/>
</dbReference>
<dbReference type="FunCoup" id="D5G8G2">
    <property type="interactions" value="207"/>
</dbReference>
<evidence type="ECO:0000313" key="4">
    <source>
        <dbReference type="EMBL" id="CAZ80805.1"/>
    </source>
</evidence>
<keyword evidence="5" id="KW-1185">Reference proteome</keyword>
<dbReference type="InterPro" id="IPR013149">
    <property type="entry name" value="ADH-like_C"/>
</dbReference>
<dbReference type="SUPFAM" id="SSF50129">
    <property type="entry name" value="GroES-like"/>
    <property type="match status" value="1"/>
</dbReference>
<dbReference type="InParanoid" id="D5G8G2"/>
<dbReference type="InterPro" id="IPR036291">
    <property type="entry name" value="NAD(P)-bd_dom_sf"/>
</dbReference>
<dbReference type="InterPro" id="IPR011032">
    <property type="entry name" value="GroES-like_sf"/>
</dbReference>
<reference evidence="4 5" key="1">
    <citation type="journal article" date="2010" name="Nature">
        <title>Perigord black truffle genome uncovers evolutionary origins and mechanisms of symbiosis.</title>
        <authorList>
            <person name="Martin F."/>
            <person name="Kohler A."/>
            <person name="Murat C."/>
            <person name="Balestrini R."/>
            <person name="Coutinho P.M."/>
            <person name="Jaillon O."/>
            <person name="Montanini B."/>
            <person name="Morin E."/>
            <person name="Noel B."/>
            <person name="Percudani R."/>
            <person name="Porcel B."/>
            <person name="Rubini A."/>
            <person name="Amicucci A."/>
            <person name="Amselem J."/>
            <person name="Anthouard V."/>
            <person name="Arcioni S."/>
            <person name="Artiguenave F."/>
            <person name="Aury J.M."/>
            <person name="Ballario P."/>
            <person name="Bolchi A."/>
            <person name="Brenna A."/>
            <person name="Brun A."/>
            <person name="Buee M."/>
            <person name="Cantarel B."/>
            <person name="Chevalier G."/>
            <person name="Couloux A."/>
            <person name="Da Silva C."/>
            <person name="Denoeud F."/>
            <person name="Duplessis S."/>
            <person name="Ghignone S."/>
            <person name="Hilselberger B."/>
            <person name="Iotti M."/>
            <person name="Marcais B."/>
            <person name="Mello A."/>
            <person name="Miranda M."/>
            <person name="Pacioni G."/>
            <person name="Quesneville H."/>
            <person name="Riccioni C."/>
            <person name="Ruotolo R."/>
            <person name="Splivallo R."/>
            <person name="Stocchi V."/>
            <person name="Tisserant E."/>
            <person name="Viscomi A.R."/>
            <person name="Zambonelli A."/>
            <person name="Zampieri E."/>
            <person name="Henrissat B."/>
            <person name="Lebrun M.H."/>
            <person name="Paolocci F."/>
            <person name="Bonfante P."/>
            <person name="Ottonello S."/>
            <person name="Wincker P."/>
        </authorList>
    </citation>
    <scope>NUCLEOTIDE SEQUENCE [LARGE SCALE GENOMIC DNA]</scope>
    <source>
        <strain evidence="4 5">Mel28</strain>
    </source>
</reference>
<evidence type="ECO:0000259" key="3">
    <source>
        <dbReference type="SMART" id="SM00829"/>
    </source>
</evidence>
<dbReference type="SUPFAM" id="SSF51735">
    <property type="entry name" value="NAD(P)-binding Rossmann-fold domains"/>
    <property type="match status" value="1"/>
</dbReference>
<dbReference type="PANTHER" id="PTHR45348:SF2">
    <property type="entry name" value="ZINC-TYPE ALCOHOL DEHYDROGENASE-LIKE PROTEIN C2E1P3.01"/>
    <property type="match status" value="1"/>
</dbReference>
<evidence type="ECO:0000256" key="2">
    <source>
        <dbReference type="ARBA" id="ARBA00023002"/>
    </source>
</evidence>
<gene>
    <name evidence="4" type="ORF">GSTUM_00002851001</name>
</gene>
<dbReference type="HOGENOM" id="CLU_026673_16_1_1"/>
<dbReference type="EMBL" id="FN430043">
    <property type="protein sequence ID" value="CAZ80805.1"/>
    <property type="molecule type" value="Genomic_DNA"/>
</dbReference>
<protein>
    <submittedName>
        <fullName evidence="4">(Perigord truffle) hypothetical protein</fullName>
    </submittedName>
</protein>
<dbReference type="Pfam" id="PF08240">
    <property type="entry name" value="ADH_N"/>
    <property type="match status" value="1"/>
</dbReference>
<dbReference type="Proteomes" id="UP000006911">
    <property type="component" value="Unassembled WGS sequence"/>
</dbReference>
<evidence type="ECO:0000313" key="5">
    <source>
        <dbReference type="Proteomes" id="UP000006911"/>
    </source>
</evidence>
<sequence>MATMKAVKHEPQGSLSIVEVPIPDIKEGQYLVKTVAAAHNPIDNDIIDYGLAGGPGSSIGFDFAGIIERTGPGTSGRFSPGDRVAGMVHGCNTHTPTEGAYQEYIPAEEHIMWKVPENIDLKQASALGAAVVTSALSLYHELKVPVLGEGKVDEGTWLFVYGGSSSVSQATIQLAKLSGFRIVATASKRNHELVRSLGAEYVFEYRDIDECIKNVKSVVGDDLRYAHDSICQGDSTRIVLDCISSRGGKVSCTVPVPPEKVTRTDVQMLSIDAFAIPGLAYSFMGNEYPADPTSKALIKKFSPIFERLLADGAFKLQGIREIPGGLEGVKEGFAEIKAGKANQLKLVYVV</sequence>
<dbReference type="Gene3D" id="3.40.50.720">
    <property type="entry name" value="NAD(P)-binding Rossmann-like Domain"/>
    <property type="match status" value="1"/>
</dbReference>
<evidence type="ECO:0000256" key="1">
    <source>
        <dbReference type="ARBA" id="ARBA00008072"/>
    </source>
</evidence>
<dbReference type="STRING" id="656061.D5G8G2"/>